<dbReference type="Proteomes" id="UP000198393">
    <property type="component" value="Unassembled WGS sequence"/>
</dbReference>
<name>A0A239KAC3_EKHLU</name>
<protein>
    <submittedName>
        <fullName evidence="1">Starch-binding associating with outer membrane</fullName>
    </submittedName>
</protein>
<reference evidence="1 2" key="1">
    <citation type="submission" date="2017-06" db="EMBL/GenBank/DDBJ databases">
        <authorList>
            <person name="Kim H.J."/>
            <person name="Triplett B.A."/>
        </authorList>
    </citation>
    <scope>NUCLEOTIDE SEQUENCE [LARGE SCALE GENOMIC DNA]</scope>
    <source>
        <strain evidence="1 2">DSM 19307</strain>
    </source>
</reference>
<proteinExistence type="predicted"/>
<dbReference type="SUPFAM" id="SSF48452">
    <property type="entry name" value="TPR-like"/>
    <property type="match status" value="1"/>
</dbReference>
<sequence>MDQNLIIMKILAKMKYAIVAVVVLTACDFGDTNLNPTSVSGEQVTLPLILPKAEIQSAYNIAATGGRIAGIWMQYFEGVEAQQNAITNYNSDEADVNNTWEFQLYVGAMRDNINIIEKATEEGNESPYYAGIGRILLAHNLSFATQLWGDIPYSEAFQGSDNLNPVFDTQQEVFAAIQGLLDQAIANLQEPAAGVIPGADDLIFGGDIDSWIATARSLKARNFVILSKRNGTSAYTDALAQINAGVLTDADDGQPDFDFGTATADANPVALFETDRAATLQLDPTFADVILNGDPRSAVYFDNSGALNAFAGTTLFWGRNQSPLPLISYSEVKFIEAEALLMTGDIAGAEVALNEAIKSNMHQVGVDSSSAAVSTYLGTNASLAGLATTNARQDRVISEKYKALYVQGMVEIWSDYRRTGFPGFISPEPGAAESILPRRLVYPQQENLTNAENVAAATARQGGATLVDDMWAFE</sequence>
<evidence type="ECO:0000313" key="1">
    <source>
        <dbReference type="EMBL" id="SNT14642.1"/>
    </source>
</evidence>
<keyword evidence="2" id="KW-1185">Reference proteome</keyword>
<dbReference type="EMBL" id="FZPD01000004">
    <property type="protein sequence ID" value="SNT14642.1"/>
    <property type="molecule type" value="Genomic_DNA"/>
</dbReference>
<dbReference type="Gene3D" id="1.25.40.390">
    <property type="match status" value="2"/>
</dbReference>
<gene>
    <name evidence="1" type="ORF">SAMN05421640_2506</name>
</gene>
<accession>A0A239KAC3</accession>
<dbReference type="InterPro" id="IPR041662">
    <property type="entry name" value="SusD-like_2"/>
</dbReference>
<organism evidence="1 2">
    <name type="scientific">Ekhidna lutea</name>
    <dbReference type="NCBI Taxonomy" id="447679"/>
    <lineage>
        <taxon>Bacteria</taxon>
        <taxon>Pseudomonadati</taxon>
        <taxon>Bacteroidota</taxon>
        <taxon>Cytophagia</taxon>
        <taxon>Cytophagales</taxon>
        <taxon>Reichenbachiellaceae</taxon>
        <taxon>Ekhidna</taxon>
    </lineage>
</organism>
<dbReference type="InterPro" id="IPR011990">
    <property type="entry name" value="TPR-like_helical_dom_sf"/>
</dbReference>
<evidence type="ECO:0000313" key="2">
    <source>
        <dbReference type="Proteomes" id="UP000198393"/>
    </source>
</evidence>
<dbReference type="Pfam" id="PF12771">
    <property type="entry name" value="SusD-like_2"/>
    <property type="match status" value="1"/>
</dbReference>
<dbReference type="AlphaFoldDB" id="A0A239KAC3"/>
<dbReference type="OrthoDB" id="622163at2"/>